<proteinExistence type="predicted"/>
<evidence type="ECO:0000313" key="3">
    <source>
        <dbReference type="Proteomes" id="UP001595764"/>
    </source>
</evidence>
<comment type="caution">
    <text evidence="2">The sequence shown here is derived from an EMBL/GenBank/DDBJ whole genome shotgun (WGS) entry which is preliminary data.</text>
</comment>
<organism evidence="2 3">
    <name type="scientific">Amycolatopsis halotolerans</name>
    <dbReference type="NCBI Taxonomy" id="330083"/>
    <lineage>
        <taxon>Bacteria</taxon>
        <taxon>Bacillati</taxon>
        <taxon>Actinomycetota</taxon>
        <taxon>Actinomycetes</taxon>
        <taxon>Pseudonocardiales</taxon>
        <taxon>Pseudonocardiaceae</taxon>
        <taxon>Amycolatopsis</taxon>
    </lineage>
</organism>
<feature type="compositionally biased region" description="Basic and acidic residues" evidence="1">
    <location>
        <begin position="1"/>
        <end position="10"/>
    </location>
</feature>
<name>A0ABV7QUI5_9PSEU</name>
<feature type="region of interest" description="Disordered" evidence="1">
    <location>
        <begin position="1"/>
        <end position="45"/>
    </location>
</feature>
<protein>
    <submittedName>
        <fullName evidence="2">Uncharacterized protein</fullName>
    </submittedName>
</protein>
<evidence type="ECO:0000256" key="1">
    <source>
        <dbReference type="SAM" id="MobiDB-lite"/>
    </source>
</evidence>
<accession>A0ABV7QUI5</accession>
<keyword evidence="3" id="KW-1185">Reference proteome</keyword>
<dbReference type="RefSeq" id="WP_377870209.1">
    <property type="nucleotide sequence ID" value="NZ_JBHMAY010000021.1"/>
</dbReference>
<sequence>MDSETYEYRVMHRSPTTRATNEDPPGSWVQFKPRSGGSTGVYPTLSGAQRGKRYVETDYWYQGHDVKIQRRPVSPWADM</sequence>
<gene>
    <name evidence="2" type="ORF">ACFORO_42685</name>
</gene>
<dbReference type="Proteomes" id="UP001595764">
    <property type="component" value="Unassembled WGS sequence"/>
</dbReference>
<reference evidence="3" key="1">
    <citation type="journal article" date="2019" name="Int. J. Syst. Evol. Microbiol.">
        <title>The Global Catalogue of Microorganisms (GCM) 10K type strain sequencing project: providing services to taxonomists for standard genome sequencing and annotation.</title>
        <authorList>
            <consortium name="The Broad Institute Genomics Platform"/>
            <consortium name="The Broad Institute Genome Sequencing Center for Infectious Disease"/>
            <person name="Wu L."/>
            <person name="Ma J."/>
        </authorList>
    </citation>
    <scope>NUCLEOTIDE SEQUENCE [LARGE SCALE GENOMIC DNA]</scope>
    <source>
        <strain evidence="3">CGMCC 4.7682</strain>
    </source>
</reference>
<evidence type="ECO:0000313" key="2">
    <source>
        <dbReference type="EMBL" id="MFC3516930.1"/>
    </source>
</evidence>
<dbReference type="EMBL" id="JBHRWI010000070">
    <property type="protein sequence ID" value="MFC3516930.1"/>
    <property type="molecule type" value="Genomic_DNA"/>
</dbReference>